<evidence type="ECO:0000313" key="3">
    <source>
        <dbReference type="EMBL" id="RAI58541.1"/>
    </source>
</evidence>
<dbReference type="InterPro" id="IPR003819">
    <property type="entry name" value="TauD/TfdA-like"/>
</dbReference>
<feature type="domain" description="TauD/TfdA-like" evidence="2">
    <location>
        <begin position="66"/>
        <end position="254"/>
    </location>
</feature>
<dbReference type="AlphaFoldDB" id="A0A327M5H0"/>
<organism evidence="3 4">
    <name type="scientific">Roseicella frigidaeris</name>
    <dbReference type="NCBI Taxonomy" id="2230885"/>
    <lineage>
        <taxon>Bacteria</taxon>
        <taxon>Pseudomonadati</taxon>
        <taxon>Pseudomonadota</taxon>
        <taxon>Alphaproteobacteria</taxon>
        <taxon>Acetobacterales</taxon>
        <taxon>Roseomonadaceae</taxon>
        <taxon>Roseicella</taxon>
    </lineage>
</organism>
<sequence length="319" mass="32190">MTPPPRLVPQAGLSVWSGAALTPADWMLPIGVEATAELVAALAALDGRLPAGPGDAALPRLAPMLHAVAGRLEHGRGFVLLRGLDLERLPGAAAEAALLLLGAHLGTSLPQDAAGGLVGRLASPGAGAASVPRFHADPADAVMLLCLRQRREGGAVTLVSAPALHNALLRSDRAALAALHAGLPHRNGEGAPAQMPVFSTASGSFVGRYDREALFEPALEPAQLRALAALDAAAALPGQALTLALHAGDLLLYNPHLVWKQVVAGEAPADAVAARAMLRLWLATPGSRALPESFGAVFGTTAAGAPRGGVPQAEGLVGG</sequence>
<dbReference type="Gene3D" id="3.60.130.10">
    <property type="entry name" value="Clavaminate synthase-like"/>
    <property type="match status" value="1"/>
</dbReference>
<proteinExistence type="predicted"/>
<protein>
    <recommendedName>
        <fullName evidence="2">TauD/TfdA-like domain-containing protein</fullName>
    </recommendedName>
</protein>
<dbReference type="OrthoDB" id="7267715at2"/>
<dbReference type="SUPFAM" id="SSF51197">
    <property type="entry name" value="Clavaminate synthase-like"/>
    <property type="match status" value="1"/>
</dbReference>
<comment type="caution">
    <text evidence="3">The sequence shown here is derived from an EMBL/GenBank/DDBJ whole genome shotgun (WGS) entry which is preliminary data.</text>
</comment>
<dbReference type="GO" id="GO:0016706">
    <property type="term" value="F:2-oxoglutarate-dependent dioxygenase activity"/>
    <property type="evidence" value="ECO:0007669"/>
    <property type="project" value="UniProtKB-ARBA"/>
</dbReference>
<gene>
    <name evidence="3" type="ORF">DOO78_12655</name>
</gene>
<dbReference type="Pfam" id="PF02668">
    <property type="entry name" value="TauD"/>
    <property type="match status" value="1"/>
</dbReference>
<evidence type="ECO:0000256" key="1">
    <source>
        <dbReference type="ARBA" id="ARBA00023002"/>
    </source>
</evidence>
<dbReference type="EMBL" id="QLIX01000008">
    <property type="protein sequence ID" value="RAI58541.1"/>
    <property type="molecule type" value="Genomic_DNA"/>
</dbReference>
<name>A0A327M5H0_9PROT</name>
<evidence type="ECO:0000313" key="4">
    <source>
        <dbReference type="Proteomes" id="UP000249065"/>
    </source>
</evidence>
<evidence type="ECO:0000259" key="2">
    <source>
        <dbReference type="Pfam" id="PF02668"/>
    </source>
</evidence>
<dbReference type="InterPro" id="IPR042098">
    <property type="entry name" value="TauD-like_sf"/>
</dbReference>
<dbReference type="RefSeq" id="WP_111470157.1">
    <property type="nucleotide sequence ID" value="NZ_QLIX01000008.1"/>
</dbReference>
<dbReference type="Proteomes" id="UP000249065">
    <property type="component" value="Unassembled WGS sequence"/>
</dbReference>
<reference evidence="4" key="1">
    <citation type="submission" date="2018-06" db="EMBL/GenBank/DDBJ databases">
        <authorList>
            <person name="Khan S.A."/>
        </authorList>
    </citation>
    <scope>NUCLEOTIDE SEQUENCE [LARGE SCALE GENOMIC DNA]</scope>
    <source>
        <strain evidence="4">DB-1506</strain>
    </source>
</reference>
<keyword evidence="4" id="KW-1185">Reference proteome</keyword>
<keyword evidence="1" id="KW-0560">Oxidoreductase</keyword>
<accession>A0A327M5H0</accession>